<protein>
    <submittedName>
        <fullName evidence="2">Uncharacterized protein</fullName>
    </submittedName>
</protein>
<dbReference type="AlphaFoldDB" id="A0A6L2LQ91"/>
<evidence type="ECO:0000313" key="2">
    <source>
        <dbReference type="EMBL" id="GEU62632.1"/>
    </source>
</evidence>
<name>A0A6L2LQ91_TANCI</name>
<feature type="region of interest" description="Disordered" evidence="1">
    <location>
        <begin position="27"/>
        <end position="72"/>
    </location>
</feature>
<comment type="caution">
    <text evidence="2">The sequence shown here is derived from an EMBL/GenBank/DDBJ whole genome shotgun (WGS) entry which is preliminary data.</text>
</comment>
<feature type="compositionally biased region" description="Acidic residues" evidence="1">
    <location>
        <begin position="134"/>
        <end position="160"/>
    </location>
</feature>
<dbReference type="EMBL" id="BKCJ010004708">
    <property type="protein sequence ID" value="GEU62632.1"/>
    <property type="molecule type" value="Genomic_DNA"/>
</dbReference>
<evidence type="ECO:0000256" key="1">
    <source>
        <dbReference type="SAM" id="MobiDB-lite"/>
    </source>
</evidence>
<feature type="region of interest" description="Disordered" evidence="1">
    <location>
        <begin position="87"/>
        <end position="169"/>
    </location>
</feature>
<proteinExistence type="predicted"/>
<feature type="compositionally biased region" description="Acidic residues" evidence="1">
    <location>
        <begin position="108"/>
        <end position="125"/>
    </location>
</feature>
<organism evidence="2">
    <name type="scientific">Tanacetum cinerariifolium</name>
    <name type="common">Dalmatian daisy</name>
    <name type="synonym">Chrysanthemum cinerariifolium</name>
    <dbReference type="NCBI Taxonomy" id="118510"/>
    <lineage>
        <taxon>Eukaryota</taxon>
        <taxon>Viridiplantae</taxon>
        <taxon>Streptophyta</taxon>
        <taxon>Embryophyta</taxon>
        <taxon>Tracheophyta</taxon>
        <taxon>Spermatophyta</taxon>
        <taxon>Magnoliopsida</taxon>
        <taxon>eudicotyledons</taxon>
        <taxon>Gunneridae</taxon>
        <taxon>Pentapetalae</taxon>
        <taxon>asterids</taxon>
        <taxon>campanulids</taxon>
        <taxon>Asterales</taxon>
        <taxon>Asteraceae</taxon>
        <taxon>Asteroideae</taxon>
        <taxon>Anthemideae</taxon>
        <taxon>Anthemidinae</taxon>
        <taxon>Tanacetum</taxon>
    </lineage>
</organism>
<sequence length="329" mass="37106">MSSASSAVTYTFVYTDSELRRTPYAAGSPTITRLHTWPEEPQPPPVPQDEDKREPMFIQPHDPDYVPGPMYPEYISLEDEHVFLAKEQPLPPVVSPTAESPGYVAGSDPEEDPEEYEDDESEDGPVDYPMNEGDNGDDDDGDSSRDDVDDEDEDEEDEEEHLAPADSAVVVPATRITVQLQDSISLSPEAEVERLLAMPTPPALPLTLLSPLSSRPHLHLYHHLYNHHYYHYLAVQPKSRNSDPTEAVPEIAPMTLGEVNTRVIELAKLHEHETHNLYAILEDAQDSRTRILQRVTTDSQRVDFLMKDMITHQETILIMEEEAYAAREA</sequence>
<reference evidence="2" key="1">
    <citation type="journal article" date="2019" name="Sci. Rep.">
        <title>Draft genome of Tanacetum cinerariifolium, the natural source of mosquito coil.</title>
        <authorList>
            <person name="Yamashiro T."/>
            <person name="Shiraishi A."/>
            <person name="Satake H."/>
            <person name="Nakayama K."/>
        </authorList>
    </citation>
    <scope>NUCLEOTIDE SEQUENCE</scope>
</reference>
<accession>A0A6L2LQ91</accession>
<gene>
    <name evidence="2" type="ORF">Tci_034610</name>
</gene>